<evidence type="ECO:0000256" key="3">
    <source>
        <dbReference type="ARBA" id="ARBA00022842"/>
    </source>
</evidence>
<dbReference type="Gene3D" id="1.20.1440.100">
    <property type="entry name" value="SG protein - dephosphorylation function"/>
    <property type="match status" value="1"/>
</dbReference>
<keyword evidence="3" id="KW-0460">Magnesium</keyword>
<dbReference type="InterPro" id="IPR023214">
    <property type="entry name" value="HAD_sf"/>
</dbReference>
<dbReference type="NCBIfam" id="TIGR01490">
    <property type="entry name" value="HAD-SF-IB-hyp1"/>
    <property type="match status" value="1"/>
</dbReference>
<keyword evidence="5" id="KW-1185">Reference proteome</keyword>
<dbReference type="CDD" id="cd02612">
    <property type="entry name" value="HAD_PGPPase"/>
    <property type="match status" value="1"/>
</dbReference>
<gene>
    <name evidence="4" type="ORF">F0U83_12655</name>
</gene>
<dbReference type="PANTHER" id="PTHR43344:SF13">
    <property type="entry name" value="PHOSPHATASE RV3661-RELATED"/>
    <property type="match status" value="1"/>
</dbReference>
<accession>A0A5P1RCX9</accession>
<dbReference type="EMBL" id="CP043869">
    <property type="protein sequence ID" value="QEQ97500.1"/>
    <property type="molecule type" value="Genomic_DNA"/>
</dbReference>
<dbReference type="AlphaFoldDB" id="A0A5P1RCX9"/>
<proteinExistence type="predicted"/>
<organism evidence="4 5">
    <name type="scientific">Neptunomonas concharum</name>
    <dbReference type="NCBI Taxonomy" id="1031538"/>
    <lineage>
        <taxon>Bacteria</taxon>
        <taxon>Pseudomonadati</taxon>
        <taxon>Pseudomonadota</taxon>
        <taxon>Gammaproteobacteria</taxon>
        <taxon>Oceanospirillales</taxon>
        <taxon>Oceanospirillaceae</taxon>
        <taxon>Neptunomonas</taxon>
    </lineage>
</organism>
<dbReference type="GO" id="GO:0046872">
    <property type="term" value="F:metal ion binding"/>
    <property type="evidence" value="ECO:0007669"/>
    <property type="project" value="UniProtKB-KW"/>
</dbReference>
<dbReference type="Proteomes" id="UP000324760">
    <property type="component" value="Chromosome"/>
</dbReference>
<evidence type="ECO:0000313" key="4">
    <source>
        <dbReference type="EMBL" id="QEQ97500.1"/>
    </source>
</evidence>
<dbReference type="InterPro" id="IPR036412">
    <property type="entry name" value="HAD-like_sf"/>
</dbReference>
<evidence type="ECO:0000256" key="2">
    <source>
        <dbReference type="ARBA" id="ARBA00022801"/>
    </source>
</evidence>
<protein>
    <submittedName>
        <fullName evidence="4">HAD family hydrolase</fullName>
    </submittedName>
</protein>
<dbReference type="SUPFAM" id="SSF56784">
    <property type="entry name" value="HAD-like"/>
    <property type="match status" value="1"/>
</dbReference>
<dbReference type="PANTHER" id="PTHR43344">
    <property type="entry name" value="PHOSPHOSERINE PHOSPHATASE"/>
    <property type="match status" value="1"/>
</dbReference>
<keyword evidence="1" id="KW-0479">Metal-binding</keyword>
<dbReference type="KEGG" id="ncu:F0U83_12655"/>
<keyword evidence="2 4" id="KW-0378">Hydrolase</keyword>
<name>A0A5P1RCX9_9GAMM</name>
<reference evidence="4 5" key="1">
    <citation type="journal article" date="2019" name="Biochem. Eng. J.">
        <title>Metabolic engineering of the marine bacteria Neptunomonas concharum for the production of acetoin and meso-2,3-butanediol from acetate.</title>
        <authorList>
            <person name="Li W."/>
            <person name="Pu N."/>
            <person name="Liu C.-X."/>
            <person name="Yuan Q.-P."/>
            <person name="Li Z.-J."/>
        </authorList>
    </citation>
    <scope>NUCLEOTIDE SEQUENCE [LARGE SCALE GENOMIC DNA]</scope>
    <source>
        <strain evidence="4 5">JCM17730</strain>
    </source>
</reference>
<sequence>MALVIFDLDETLLAGDSSSLFCHFLVEQGLADQPFIVKEQQLMALYSQQQLSMDDYIAFQLSPLASISVADIEALLPTFVANYIAPRFYPEALELIAQLRAQGDRILVISATAAFIVRAACQHLGIDDVIAIELEESEAGYYTGQIRGIPSYREGKVTRLKAWLNRQNETLENAAFYSDSINDLPLLEAVPHPIATNPDDLLKQTAIERTWQTLTWTC</sequence>
<dbReference type="RefSeq" id="WP_138986860.1">
    <property type="nucleotide sequence ID" value="NZ_CP043869.1"/>
</dbReference>
<dbReference type="NCBIfam" id="TIGR01488">
    <property type="entry name" value="HAD-SF-IB"/>
    <property type="match status" value="1"/>
</dbReference>
<evidence type="ECO:0000256" key="1">
    <source>
        <dbReference type="ARBA" id="ARBA00022723"/>
    </source>
</evidence>
<dbReference type="OrthoDB" id="9784466at2"/>
<dbReference type="Pfam" id="PF12710">
    <property type="entry name" value="HAD"/>
    <property type="match status" value="1"/>
</dbReference>
<dbReference type="InterPro" id="IPR050582">
    <property type="entry name" value="HAD-like_SerB"/>
</dbReference>
<dbReference type="GO" id="GO:0016787">
    <property type="term" value="F:hydrolase activity"/>
    <property type="evidence" value="ECO:0007669"/>
    <property type="project" value="UniProtKB-KW"/>
</dbReference>
<evidence type="ECO:0000313" key="5">
    <source>
        <dbReference type="Proteomes" id="UP000324760"/>
    </source>
</evidence>
<dbReference type="InterPro" id="IPR006385">
    <property type="entry name" value="HAD_hydro_SerB1"/>
</dbReference>
<dbReference type="Gene3D" id="3.40.50.1000">
    <property type="entry name" value="HAD superfamily/HAD-like"/>
    <property type="match status" value="1"/>
</dbReference>